<dbReference type="EnsemblMetazoa" id="GPAI021612-RA">
    <property type="protein sequence ID" value="GPAI021612-PA"/>
    <property type="gene ID" value="GPAI021612"/>
</dbReference>
<organism evidence="2 3">
    <name type="scientific">Glossina pallidipes</name>
    <name type="common">Tsetse fly</name>
    <dbReference type="NCBI Taxonomy" id="7398"/>
    <lineage>
        <taxon>Eukaryota</taxon>
        <taxon>Metazoa</taxon>
        <taxon>Ecdysozoa</taxon>
        <taxon>Arthropoda</taxon>
        <taxon>Hexapoda</taxon>
        <taxon>Insecta</taxon>
        <taxon>Pterygota</taxon>
        <taxon>Neoptera</taxon>
        <taxon>Endopterygota</taxon>
        <taxon>Diptera</taxon>
        <taxon>Brachycera</taxon>
        <taxon>Muscomorpha</taxon>
        <taxon>Hippoboscoidea</taxon>
        <taxon>Glossinidae</taxon>
        <taxon>Glossina</taxon>
    </lineage>
</organism>
<protein>
    <submittedName>
        <fullName evidence="2">Uncharacterized protein</fullName>
    </submittedName>
</protein>
<accession>A0A1A9ZQ74</accession>
<dbReference type="Proteomes" id="UP000092445">
    <property type="component" value="Unassembled WGS sequence"/>
</dbReference>
<name>A0A1A9ZQ74_GLOPL</name>
<feature type="transmembrane region" description="Helical" evidence="1">
    <location>
        <begin position="138"/>
        <end position="155"/>
    </location>
</feature>
<proteinExistence type="predicted"/>
<evidence type="ECO:0000313" key="2">
    <source>
        <dbReference type="EnsemblMetazoa" id="GPAI021612-PA"/>
    </source>
</evidence>
<keyword evidence="1" id="KW-0472">Membrane</keyword>
<keyword evidence="1" id="KW-0812">Transmembrane</keyword>
<reference evidence="3" key="1">
    <citation type="submission" date="2014-03" db="EMBL/GenBank/DDBJ databases">
        <authorList>
            <person name="Aksoy S."/>
            <person name="Warren W."/>
            <person name="Wilson R.K."/>
        </authorList>
    </citation>
    <scope>NUCLEOTIDE SEQUENCE [LARGE SCALE GENOMIC DNA]</scope>
    <source>
        <strain evidence="3">IAEA</strain>
    </source>
</reference>
<evidence type="ECO:0000256" key="1">
    <source>
        <dbReference type="SAM" id="Phobius"/>
    </source>
</evidence>
<reference evidence="2" key="2">
    <citation type="submission" date="2020-05" db="UniProtKB">
        <authorList>
            <consortium name="EnsemblMetazoa"/>
        </authorList>
    </citation>
    <scope>IDENTIFICATION</scope>
    <source>
        <strain evidence="2">IAEA</strain>
    </source>
</reference>
<evidence type="ECO:0000313" key="3">
    <source>
        <dbReference type="Proteomes" id="UP000092445"/>
    </source>
</evidence>
<keyword evidence="1" id="KW-1133">Transmembrane helix</keyword>
<sequence>MSYYATSHRMTKELNDMHIHVHHPKISIKCFCDQNEVLIHCCCGYEPPLLHLNLKLENDKQQTAYSALDFPAGSSLNVIQIRYRIVRGEENSLQSFLAHKGGHNRSIITIFSLTNQVIWLKLLRIMLRYIVMHLKAKFGVRIGAQVFLSFTINIHMAYKCAMPAFVIAPFVIAVVIATRNEELIN</sequence>
<feature type="transmembrane region" description="Helical" evidence="1">
    <location>
        <begin position="161"/>
        <end position="178"/>
    </location>
</feature>
<dbReference type="AlphaFoldDB" id="A0A1A9ZQ74"/>
<dbReference type="VEuPathDB" id="VectorBase:GPAI021612"/>
<keyword evidence="3" id="KW-1185">Reference proteome</keyword>